<dbReference type="PROSITE" id="PS51257">
    <property type="entry name" value="PROKAR_LIPOPROTEIN"/>
    <property type="match status" value="1"/>
</dbReference>
<protein>
    <submittedName>
        <fullName evidence="1">Uncharacterized protein</fullName>
    </submittedName>
</protein>
<sequence>MTTLPKNRHAMFGSILAIATVGLFALGSGCSTAPSDSAGAEEVGEADEDLSILQCLLYEINGKTTICHATNSTTHPYTVVKTSVAACIAAHSLHSDDYIAVGDPTCQGGGCLPQGAPCDATLPCCSGATCVLGLCLPICNPTTCEAQGATCGTIPDGCGDTLNCGSCTDPETCGGGGTANVCGCTPTTCEAQGANCGTIPDGCGGTLSCGAPCGPVCPCAGNPAWEAALDGTIVNDGRCTNYSFPAPCHTSGSFSWAVSDEGTSVVEFMAGTAPGPEGDETFCGVQVMNVSSQFPGNCSGGAFPVMMTNITAAEAASCRADIANFAAAQSVTCN</sequence>
<gene>
    <name evidence="1" type="ORF">SOCE836_050770</name>
</gene>
<dbReference type="EMBL" id="CP012672">
    <property type="protein sequence ID" value="AUX32925.1"/>
    <property type="molecule type" value="Genomic_DNA"/>
</dbReference>
<proteinExistence type="predicted"/>
<name>A0A4P2QRV8_SORCE</name>
<evidence type="ECO:0000313" key="2">
    <source>
        <dbReference type="Proteomes" id="UP000295497"/>
    </source>
</evidence>
<dbReference type="Proteomes" id="UP000295497">
    <property type="component" value="Chromosome"/>
</dbReference>
<dbReference type="RefSeq" id="WP_129576431.1">
    <property type="nucleotide sequence ID" value="NZ_CP012672.1"/>
</dbReference>
<dbReference type="AlphaFoldDB" id="A0A4P2QRV8"/>
<accession>A0A4P2QRV8</accession>
<reference evidence="1 2" key="1">
    <citation type="submission" date="2015-09" db="EMBL/GenBank/DDBJ databases">
        <title>Sorangium comparison.</title>
        <authorList>
            <person name="Zaburannyi N."/>
            <person name="Bunk B."/>
            <person name="Overmann J."/>
            <person name="Mueller R."/>
        </authorList>
    </citation>
    <scope>NUCLEOTIDE SEQUENCE [LARGE SCALE GENOMIC DNA]</scope>
    <source>
        <strain evidence="1 2">So ce836</strain>
    </source>
</reference>
<evidence type="ECO:0000313" key="1">
    <source>
        <dbReference type="EMBL" id="AUX32925.1"/>
    </source>
</evidence>
<organism evidence="1 2">
    <name type="scientific">Sorangium cellulosum</name>
    <name type="common">Polyangium cellulosum</name>
    <dbReference type="NCBI Taxonomy" id="56"/>
    <lineage>
        <taxon>Bacteria</taxon>
        <taxon>Pseudomonadati</taxon>
        <taxon>Myxococcota</taxon>
        <taxon>Polyangia</taxon>
        <taxon>Polyangiales</taxon>
        <taxon>Polyangiaceae</taxon>
        <taxon>Sorangium</taxon>
    </lineage>
</organism>